<organism evidence="3 4">
    <name type="scientific">Thermoproteota archaeon</name>
    <dbReference type="NCBI Taxonomy" id="2056631"/>
    <lineage>
        <taxon>Archaea</taxon>
        <taxon>Thermoproteota</taxon>
    </lineage>
</organism>
<dbReference type="InterPro" id="IPR007235">
    <property type="entry name" value="Glyco_trans_28_C"/>
</dbReference>
<dbReference type="CDD" id="cd03784">
    <property type="entry name" value="GT1_Gtf-like"/>
    <property type="match status" value="1"/>
</dbReference>
<evidence type="ECO:0000313" key="3">
    <source>
        <dbReference type="EMBL" id="RLE50471.1"/>
    </source>
</evidence>
<dbReference type="AlphaFoldDB" id="A0A497EU58"/>
<dbReference type="Pfam" id="PF13528">
    <property type="entry name" value="Glyco_trans_1_3"/>
    <property type="match status" value="1"/>
</dbReference>
<dbReference type="Gene3D" id="3.40.50.2000">
    <property type="entry name" value="Glycogen Phosphorylase B"/>
    <property type="match status" value="2"/>
</dbReference>
<sequence length="401" mass="44957">MSYRFYLAPCGIALGHAGRTLPIAHELSKLGHEVFFSTYGDAYPFVKFSGFNVAEVPSIRMFEKEDGTFDLKRTLALGPKNIYSFLLQLGAELNLISQFKPDVVISDSRLSTVLAARVLNVPSITLLHQLRILIPHVKPIKRKTLKTLKHYSERVGLETLGALWKFSTLILVPDFPPPYTIAKANVVSSKHYRSKVKLIGPIVAKRPENLPSKEVLREKYGLNDRPAIFCAMSGTIPEKRYISSKLVEIFKHFPDSYQIIVSRGLPNNDNRPLKLTSTLQVFNWVIDRFELLKACDLLITRGGHNTVAEAMYFGIPMIIIPTPGHSEHQSIARSVADMGLGIVLQQRDLSHDTLLQAVKRIFSEGYVERSKKIQSEILKYNGLSYVLNKALILAAKASSKS</sequence>
<gene>
    <name evidence="3" type="ORF">DRJ31_01255</name>
</gene>
<dbReference type="EMBL" id="QMQV01000005">
    <property type="protein sequence ID" value="RLE50471.1"/>
    <property type="molecule type" value="Genomic_DNA"/>
</dbReference>
<evidence type="ECO:0000259" key="2">
    <source>
        <dbReference type="Pfam" id="PF04101"/>
    </source>
</evidence>
<dbReference type="PANTHER" id="PTHR21015:SF22">
    <property type="entry name" value="GLYCOSYLTRANSFERASE"/>
    <property type="match status" value="1"/>
</dbReference>
<name>A0A497EU58_9CREN</name>
<protein>
    <recommendedName>
        <fullName evidence="2">Glycosyl transferase family 28 C-terminal domain-containing protein</fullName>
    </recommendedName>
</protein>
<dbReference type="GO" id="GO:0008194">
    <property type="term" value="F:UDP-glycosyltransferase activity"/>
    <property type="evidence" value="ECO:0007669"/>
    <property type="project" value="InterPro"/>
</dbReference>
<dbReference type="GO" id="GO:0016758">
    <property type="term" value="F:hexosyltransferase activity"/>
    <property type="evidence" value="ECO:0007669"/>
    <property type="project" value="InterPro"/>
</dbReference>
<dbReference type="Proteomes" id="UP000278475">
    <property type="component" value="Unassembled WGS sequence"/>
</dbReference>
<proteinExistence type="inferred from homology"/>
<comment type="caution">
    <text evidence="3">The sequence shown here is derived from an EMBL/GenBank/DDBJ whole genome shotgun (WGS) entry which is preliminary data.</text>
</comment>
<comment type="similarity">
    <text evidence="1">Belongs to the glycosyltransferase 28 family.</text>
</comment>
<evidence type="ECO:0000256" key="1">
    <source>
        <dbReference type="ARBA" id="ARBA00006962"/>
    </source>
</evidence>
<dbReference type="InterPro" id="IPR002213">
    <property type="entry name" value="UDP_glucos_trans"/>
</dbReference>
<dbReference type="SUPFAM" id="SSF53756">
    <property type="entry name" value="UDP-Glycosyltransferase/glycogen phosphorylase"/>
    <property type="match status" value="1"/>
</dbReference>
<reference evidence="3 4" key="1">
    <citation type="submission" date="2018-06" db="EMBL/GenBank/DDBJ databases">
        <title>Extensive metabolic versatility and redundancy in microbially diverse, dynamic hydrothermal sediments.</title>
        <authorList>
            <person name="Dombrowski N."/>
            <person name="Teske A."/>
            <person name="Baker B.J."/>
        </authorList>
    </citation>
    <scope>NUCLEOTIDE SEQUENCE [LARGE SCALE GENOMIC DNA]</scope>
    <source>
        <strain evidence="3">B66_G16</strain>
    </source>
</reference>
<accession>A0A497EU58</accession>
<dbReference type="PANTHER" id="PTHR21015">
    <property type="entry name" value="UDP-N-ACETYLGLUCOSAMINE--N-ACETYLMURAMYL-(PENTAPEPTIDE) PYROPHOSPHORYL-UNDECAPRENOL N-ACETYLGLUCOSAMINE TRANSFERASE 1"/>
    <property type="match status" value="1"/>
</dbReference>
<evidence type="ECO:0000313" key="4">
    <source>
        <dbReference type="Proteomes" id="UP000278475"/>
    </source>
</evidence>
<dbReference type="Pfam" id="PF04101">
    <property type="entry name" value="Glyco_tran_28_C"/>
    <property type="match status" value="1"/>
</dbReference>
<feature type="domain" description="Glycosyl transferase family 28 C-terminal" evidence="2">
    <location>
        <begin position="257"/>
        <end position="372"/>
    </location>
</feature>